<gene>
    <name evidence="3" type="ORF">BO72DRAFT_176675</name>
</gene>
<keyword evidence="2" id="KW-0812">Transmembrane</keyword>
<evidence type="ECO:0000256" key="2">
    <source>
        <dbReference type="SAM" id="Phobius"/>
    </source>
</evidence>
<feature type="compositionally biased region" description="Low complexity" evidence="1">
    <location>
        <begin position="30"/>
        <end position="50"/>
    </location>
</feature>
<proteinExistence type="predicted"/>
<feature type="region of interest" description="Disordered" evidence="1">
    <location>
        <begin position="30"/>
        <end position="59"/>
    </location>
</feature>
<reference evidence="3 4" key="1">
    <citation type="submission" date="2018-02" db="EMBL/GenBank/DDBJ databases">
        <title>The genomes of Aspergillus section Nigri reveals drivers in fungal speciation.</title>
        <authorList>
            <consortium name="DOE Joint Genome Institute"/>
            <person name="Vesth T.C."/>
            <person name="Nybo J."/>
            <person name="Theobald S."/>
            <person name="Brandl J."/>
            <person name="Frisvad J.C."/>
            <person name="Nielsen K.F."/>
            <person name="Lyhne E.K."/>
            <person name="Kogle M.E."/>
            <person name="Kuo A."/>
            <person name="Riley R."/>
            <person name="Clum A."/>
            <person name="Nolan M."/>
            <person name="Lipzen A."/>
            <person name="Salamov A."/>
            <person name="Henrissat B."/>
            <person name="Wiebenga A."/>
            <person name="De vries R.P."/>
            <person name="Grigoriev I.V."/>
            <person name="Mortensen U.H."/>
            <person name="Andersen M.R."/>
            <person name="Baker S.E."/>
        </authorList>
    </citation>
    <scope>NUCLEOTIDE SEQUENCE [LARGE SCALE GENOMIC DNA]</scope>
    <source>
        <strain evidence="3 4">CBS 313.89</strain>
    </source>
</reference>
<keyword evidence="2" id="KW-0472">Membrane</keyword>
<dbReference type="Proteomes" id="UP000249789">
    <property type="component" value="Unassembled WGS sequence"/>
</dbReference>
<keyword evidence="2" id="KW-1133">Transmembrane helix</keyword>
<dbReference type="GeneID" id="63856768"/>
<feature type="transmembrane region" description="Helical" evidence="2">
    <location>
        <begin position="6"/>
        <end position="26"/>
    </location>
</feature>
<organism evidence="3 4">
    <name type="scientific">Aspergillus fijiensis CBS 313.89</name>
    <dbReference type="NCBI Taxonomy" id="1448319"/>
    <lineage>
        <taxon>Eukaryota</taxon>
        <taxon>Fungi</taxon>
        <taxon>Dikarya</taxon>
        <taxon>Ascomycota</taxon>
        <taxon>Pezizomycotina</taxon>
        <taxon>Eurotiomycetes</taxon>
        <taxon>Eurotiomycetidae</taxon>
        <taxon>Eurotiales</taxon>
        <taxon>Aspergillaceae</taxon>
        <taxon>Aspergillus</taxon>
    </lineage>
</organism>
<dbReference type="RefSeq" id="XP_040805704.1">
    <property type="nucleotide sequence ID" value="XM_040939435.1"/>
</dbReference>
<dbReference type="VEuPathDB" id="FungiDB:BO72DRAFT_176675"/>
<name>A0A8G1W5X8_9EURO</name>
<sequence length="85" mass="9047">MTNSRSLNFAAGAVVIGIMTGMLMIYQASSPSASRATTRRPTSSPSASRATTRRSMRVSSRLRAYEQDCNHAFIGAVCAMAEGQS</sequence>
<evidence type="ECO:0000313" key="3">
    <source>
        <dbReference type="EMBL" id="RAK81694.1"/>
    </source>
</evidence>
<dbReference type="EMBL" id="KZ824624">
    <property type="protein sequence ID" value="RAK81694.1"/>
    <property type="molecule type" value="Genomic_DNA"/>
</dbReference>
<evidence type="ECO:0000256" key="1">
    <source>
        <dbReference type="SAM" id="MobiDB-lite"/>
    </source>
</evidence>
<evidence type="ECO:0000313" key="4">
    <source>
        <dbReference type="Proteomes" id="UP000249789"/>
    </source>
</evidence>
<accession>A0A8G1W5X8</accession>
<dbReference type="AlphaFoldDB" id="A0A8G1W5X8"/>
<keyword evidence="4" id="KW-1185">Reference proteome</keyword>
<protein>
    <submittedName>
        <fullName evidence="3">Uncharacterized protein</fullName>
    </submittedName>
</protein>